<dbReference type="AlphaFoldDB" id="A0A0R2M4H2"/>
<protein>
    <submittedName>
        <fullName evidence="1">Uncharacterized protein</fullName>
    </submittedName>
</protein>
<sequence length="84" mass="9769">MLLDQKTTITNIIAAQIFKVFYPFVIARTENGTYLQLKLSASERRDPLFWDELRSILQAKLWVPVGRHYHQLLDNGWLAPTPIS</sequence>
<dbReference type="PATRIC" id="fig|942150.3.peg.139"/>
<dbReference type="STRING" id="942150.IV64_GL000131"/>
<keyword evidence="2" id="KW-1185">Reference proteome</keyword>
<accession>A0A0R2M4H2</accession>
<name>A0A0R2M4H2_9LACO</name>
<gene>
    <name evidence="1" type="ORF">IV64_GL000131</name>
</gene>
<dbReference type="Proteomes" id="UP000051783">
    <property type="component" value="Unassembled WGS sequence"/>
</dbReference>
<proteinExistence type="predicted"/>
<evidence type="ECO:0000313" key="2">
    <source>
        <dbReference type="Proteomes" id="UP000051783"/>
    </source>
</evidence>
<comment type="caution">
    <text evidence="1">The sequence shown here is derived from an EMBL/GenBank/DDBJ whole genome shotgun (WGS) entry which is preliminary data.</text>
</comment>
<evidence type="ECO:0000313" key="1">
    <source>
        <dbReference type="EMBL" id="KRO09006.1"/>
    </source>
</evidence>
<organism evidence="1 2">
    <name type="scientific">Lactiplantibacillus xiangfangensis</name>
    <dbReference type="NCBI Taxonomy" id="942150"/>
    <lineage>
        <taxon>Bacteria</taxon>
        <taxon>Bacillati</taxon>
        <taxon>Bacillota</taxon>
        <taxon>Bacilli</taxon>
        <taxon>Lactobacillales</taxon>
        <taxon>Lactobacillaceae</taxon>
        <taxon>Lactiplantibacillus</taxon>
    </lineage>
</organism>
<dbReference type="RefSeq" id="WP_057706749.1">
    <property type="nucleotide sequence ID" value="NZ_JQCL01000074.1"/>
</dbReference>
<dbReference type="EMBL" id="JQCL01000074">
    <property type="protein sequence ID" value="KRO09006.1"/>
    <property type="molecule type" value="Genomic_DNA"/>
</dbReference>
<reference evidence="1 2" key="1">
    <citation type="journal article" date="2015" name="Genome Announc.">
        <title>Expanding the biotechnology potential of lactobacilli through comparative genomics of 213 strains and associated genera.</title>
        <authorList>
            <person name="Sun Z."/>
            <person name="Harris H.M."/>
            <person name="McCann A."/>
            <person name="Guo C."/>
            <person name="Argimon S."/>
            <person name="Zhang W."/>
            <person name="Yang X."/>
            <person name="Jeffery I.B."/>
            <person name="Cooney J.C."/>
            <person name="Kagawa T.F."/>
            <person name="Liu W."/>
            <person name="Song Y."/>
            <person name="Salvetti E."/>
            <person name="Wrobel A."/>
            <person name="Rasinkangas P."/>
            <person name="Parkhill J."/>
            <person name="Rea M.C."/>
            <person name="O'Sullivan O."/>
            <person name="Ritari J."/>
            <person name="Douillard F.P."/>
            <person name="Paul Ross R."/>
            <person name="Yang R."/>
            <person name="Briner A.E."/>
            <person name="Felis G.E."/>
            <person name="de Vos W.M."/>
            <person name="Barrangou R."/>
            <person name="Klaenhammer T.R."/>
            <person name="Caufield P.W."/>
            <person name="Cui Y."/>
            <person name="Zhang H."/>
            <person name="O'Toole P.W."/>
        </authorList>
    </citation>
    <scope>NUCLEOTIDE SEQUENCE [LARGE SCALE GENOMIC DNA]</scope>
    <source>
        <strain evidence="1 2">LMG 26013</strain>
    </source>
</reference>
<dbReference type="OrthoDB" id="2156798at2"/>